<organism evidence="1 2">
    <name type="scientific">Lachnellula suecica</name>
    <dbReference type="NCBI Taxonomy" id="602035"/>
    <lineage>
        <taxon>Eukaryota</taxon>
        <taxon>Fungi</taxon>
        <taxon>Dikarya</taxon>
        <taxon>Ascomycota</taxon>
        <taxon>Pezizomycotina</taxon>
        <taxon>Leotiomycetes</taxon>
        <taxon>Helotiales</taxon>
        <taxon>Lachnaceae</taxon>
        <taxon>Lachnellula</taxon>
    </lineage>
</organism>
<dbReference type="AlphaFoldDB" id="A0A8T9CCS2"/>
<keyword evidence="2" id="KW-1185">Reference proteome</keyword>
<gene>
    <name evidence="1" type="ORF">LSUE1_G002969</name>
</gene>
<sequence length="401" mass="46827">MALALADNAFENKFTSLAQIYKFVVPSDTDRIRLKWNSDWAGRPVFRDVEKTADGTRISQTRALQYPKHRHHFVRLGRSCGYRKRLEFYDLRRGSGKRLNEALTPEERRQVMGNRGDVYERYYMPAFIDADYQAIYLGSTRRDDFMRAVGRLERHALAPSELTDVQKREIWNDADIIKLIQARERCAQKIKKRDSHGDAIIRASHALLEKTINKFHETVHITEVDRQMQGILPAPDVLILSTIEYELEERVTIARLLFQPRDNLDEDQVFHVRIQLVQTLVQLSKRQATPHQFKTPTSSKWRSPPAEKFQELCKPPQVDHTVMGIDAVANLDHVANKAQDLSETANLYCAFRRWGDEEVGPRKRKHMFSRIDSLERHIRSQHFTRRTATGFHCPYQRCSAF</sequence>
<dbReference type="OrthoDB" id="4485682at2759"/>
<protein>
    <submittedName>
        <fullName evidence="1">Uncharacterized protein</fullName>
    </submittedName>
</protein>
<accession>A0A8T9CCS2</accession>
<dbReference type="EMBL" id="QGMK01000195">
    <property type="protein sequence ID" value="TVY83408.1"/>
    <property type="molecule type" value="Genomic_DNA"/>
</dbReference>
<evidence type="ECO:0000313" key="1">
    <source>
        <dbReference type="EMBL" id="TVY83408.1"/>
    </source>
</evidence>
<proteinExistence type="predicted"/>
<comment type="caution">
    <text evidence="1">The sequence shown here is derived from an EMBL/GenBank/DDBJ whole genome shotgun (WGS) entry which is preliminary data.</text>
</comment>
<evidence type="ECO:0000313" key="2">
    <source>
        <dbReference type="Proteomes" id="UP000469558"/>
    </source>
</evidence>
<dbReference type="PANTHER" id="PTHR37535:SF4">
    <property type="entry name" value="FLUG DOMAIN-CONTAINING PROTEIN"/>
    <property type="match status" value="1"/>
</dbReference>
<dbReference type="Pfam" id="PF11917">
    <property type="entry name" value="DUF3435"/>
    <property type="match status" value="1"/>
</dbReference>
<reference evidence="1 2" key="1">
    <citation type="submission" date="2018-05" db="EMBL/GenBank/DDBJ databases">
        <title>Genome sequencing and assembly of the regulated plant pathogen Lachnellula willkommii and related sister species for the development of diagnostic species identification markers.</title>
        <authorList>
            <person name="Giroux E."/>
            <person name="Bilodeau G."/>
        </authorList>
    </citation>
    <scope>NUCLEOTIDE SEQUENCE [LARGE SCALE GENOMIC DNA]</scope>
    <source>
        <strain evidence="1 2">CBS 268.59</strain>
    </source>
</reference>
<dbReference type="Proteomes" id="UP000469558">
    <property type="component" value="Unassembled WGS sequence"/>
</dbReference>
<dbReference type="PANTHER" id="PTHR37535">
    <property type="entry name" value="FLUG DOMAIN PROTEIN"/>
    <property type="match status" value="1"/>
</dbReference>
<name>A0A8T9CCS2_9HELO</name>
<dbReference type="InterPro" id="IPR021842">
    <property type="entry name" value="DUF3435"/>
</dbReference>